<dbReference type="EMBL" id="JADEWF010000062">
    <property type="protein sequence ID" value="MBE9220270.1"/>
    <property type="molecule type" value="Genomic_DNA"/>
</dbReference>
<reference evidence="1" key="1">
    <citation type="submission" date="2020-10" db="EMBL/GenBank/DDBJ databases">
        <authorList>
            <person name="Castelo-Branco R."/>
            <person name="Eusebio N."/>
            <person name="Adriana R."/>
            <person name="Vieira A."/>
            <person name="Brugerolle De Fraissinette N."/>
            <person name="Rezende De Castro R."/>
            <person name="Schneider M.P."/>
            <person name="Vasconcelos V."/>
            <person name="Leao P.N."/>
        </authorList>
    </citation>
    <scope>NUCLEOTIDE SEQUENCE</scope>
    <source>
        <strain evidence="1">LEGE 04289</strain>
    </source>
</reference>
<comment type="caution">
    <text evidence="1">The sequence shown here is derived from an EMBL/GenBank/DDBJ whole genome shotgun (WGS) entry which is preliminary data.</text>
</comment>
<protein>
    <submittedName>
        <fullName evidence="1">DUF29 family protein</fullName>
    </submittedName>
</protein>
<organism evidence="1 2">
    <name type="scientific">Dolichospermum flos-aquae LEGE 04289</name>
    <dbReference type="NCBI Taxonomy" id="1828708"/>
    <lineage>
        <taxon>Bacteria</taxon>
        <taxon>Bacillati</taxon>
        <taxon>Cyanobacteriota</taxon>
        <taxon>Cyanophyceae</taxon>
        <taxon>Nostocales</taxon>
        <taxon>Aphanizomenonaceae</taxon>
        <taxon>Dolichospermum</taxon>
    </lineage>
</organism>
<evidence type="ECO:0000313" key="1">
    <source>
        <dbReference type="EMBL" id="MBE9220270.1"/>
    </source>
</evidence>
<keyword evidence="2" id="KW-1185">Reference proteome</keyword>
<evidence type="ECO:0000313" key="2">
    <source>
        <dbReference type="Proteomes" id="UP000597867"/>
    </source>
</evidence>
<dbReference type="Proteomes" id="UP000597867">
    <property type="component" value="Unassembled WGS sequence"/>
</dbReference>
<name>A0ACC5Q7X6_DOLFA</name>
<gene>
    <name evidence="1" type="ORF">IQ222_16070</name>
</gene>
<proteinExistence type="predicted"/>
<accession>A0ACC5Q7X6</accession>
<sequence>MNTINALYEQDYFLWLEETYKLLENNRIEELDFLHLKSDVPVKFL</sequence>